<feature type="DNA-binding region" description="H-T-H motif" evidence="4">
    <location>
        <begin position="22"/>
        <end position="41"/>
    </location>
</feature>
<dbReference type="Proteomes" id="UP001246372">
    <property type="component" value="Unassembled WGS sequence"/>
</dbReference>
<dbReference type="InterPro" id="IPR009057">
    <property type="entry name" value="Homeodomain-like_sf"/>
</dbReference>
<dbReference type="PANTHER" id="PTHR30055">
    <property type="entry name" value="HTH-TYPE TRANSCRIPTIONAL REGULATOR RUTR"/>
    <property type="match status" value="1"/>
</dbReference>
<evidence type="ECO:0000256" key="3">
    <source>
        <dbReference type="ARBA" id="ARBA00023163"/>
    </source>
</evidence>
<keyword evidence="3" id="KW-0804">Transcription</keyword>
<proteinExistence type="predicted"/>
<dbReference type="InterPro" id="IPR036271">
    <property type="entry name" value="Tet_transcr_reg_TetR-rel_C_sf"/>
</dbReference>
<evidence type="ECO:0000256" key="4">
    <source>
        <dbReference type="PROSITE-ProRule" id="PRU00335"/>
    </source>
</evidence>
<reference evidence="6" key="1">
    <citation type="submission" date="2023-09" db="EMBL/GenBank/DDBJ databases">
        <title>Paucibacter sp. APW11 Genome sequencing and assembly.</title>
        <authorList>
            <person name="Kim I."/>
        </authorList>
    </citation>
    <scope>NUCLEOTIDE SEQUENCE</scope>
    <source>
        <strain evidence="6">APW11</strain>
    </source>
</reference>
<comment type="caution">
    <text evidence="6">The sequence shown here is derived from an EMBL/GenBank/DDBJ whole genome shotgun (WGS) entry which is preliminary data.</text>
</comment>
<evidence type="ECO:0000256" key="2">
    <source>
        <dbReference type="ARBA" id="ARBA00023125"/>
    </source>
</evidence>
<evidence type="ECO:0000313" key="6">
    <source>
        <dbReference type="EMBL" id="MDT9000394.1"/>
    </source>
</evidence>
<organism evidence="6 7">
    <name type="scientific">Roseateles aquae</name>
    <dbReference type="NCBI Taxonomy" id="3077235"/>
    <lineage>
        <taxon>Bacteria</taxon>
        <taxon>Pseudomonadati</taxon>
        <taxon>Pseudomonadota</taxon>
        <taxon>Betaproteobacteria</taxon>
        <taxon>Burkholderiales</taxon>
        <taxon>Sphaerotilaceae</taxon>
        <taxon>Roseateles</taxon>
    </lineage>
</organism>
<sequence>MRRAVIDMALQLAGESGEDRVSLREVARRIGVSSGAPFRHFASHEALMQAIAEEALEGLRLQIERGQRGAAARDSLAALKAMGESFLDWALQHPTAFRLTSSRRLYRFDSSERLRAQFAALRSHTLQAVRQAQAAGHFVGASPEQAALGLRAMAYGLARMHIDGQLPQWEVPAGAVPETLKQTLSLMVDSLASSTAGQPLKRSQR</sequence>
<gene>
    <name evidence="6" type="ORF">RQP53_14055</name>
</gene>
<dbReference type="InterPro" id="IPR050109">
    <property type="entry name" value="HTH-type_TetR-like_transc_reg"/>
</dbReference>
<feature type="domain" description="HTH tetR-type" evidence="5">
    <location>
        <begin position="1"/>
        <end position="59"/>
    </location>
</feature>
<evidence type="ECO:0000313" key="7">
    <source>
        <dbReference type="Proteomes" id="UP001246372"/>
    </source>
</evidence>
<dbReference type="SUPFAM" id="SSF46689">
    <property type="entry name" value="Homeodomain-like"/>
    <property type="match status" value="1"/>
</dbReference>
<name>A0ABU3PCT5_9BURK</name>
<dbReference type="RefSeq" id="WP_315650967.1">
    <property type="nucleotide sequence ID" value="NZ_JAVXZY010000005.1"/>
</dbReference>
<dbReference type="InterPro" id="IPR025996">
    <property type="entry name" value="MT1864/Rv1816-like_C"/>
</dbReference>
<dbReference type="InterPro" id="IPR001647">
    <property type="entry name" value="HTH_TetR"/>
</dbReference>
<dbReference type="PRINTS" id="PR00455">
    <property type="entry name" value="HTHTETR"/>
</dbReference>
<keyword evidence="7" id="KW-1185">Reference proteome</keyword>
<accession>A0ABU3PCT5</accession>
<dbReference type="SUPFAM" id="SSF48498">
    <property type="entry name" value="Tetracyclin repressor-like, C-terminal domain"/>
    <property type="match status" value="1"/>
</dbReference>
<dbReference type="Pfam" id="PF00440">
    <property type="entry name" value="TetR_N"/>
    <property type="match status" value="1"/>
</dbReference>
<dbReference type="Gene3D" id="1.10.357.10">
    <property type="entry name" value="Tetracycline Repressor, domain 2"/>
    <property type="match status" value="1"/>
</dbReference>
<evidence type="ECO:0000259" key="5">
    <source>
        <dbReference type="PROSITE" id="PS50977"/>
    </source>
</evidence>
<dbReference type="Pfam" id="PF13305">
    <property type="entry name" value="TetR_C_33"/>
    <property type="match status" value="1"/>
</dbReference>
<dbReference type="EMBL" id="JAVXZY010000005">
    <property type="protein sequence ID" value="MDT9000394.1"/>
    <property type="molecule type" value="Genomic_DNA"/>
</dbReference>
<dbReference type="PANTHER" id="PTHR30055:SF201">
    <property type="entry name" value="TRANSCRIPTIONAL REGULATORY PROTEIN"/>
    <property type="match status" value="1"/>
</dbReference>
<evidence type="ECO:0000256" key="1">
    <source>
        <dbReference type="ARBA" id="ARBA00023015"/>
    </source>
</evidence>
<dbReference type="PROSITE" id="PS50977">
    <property type="entry name" value="HTH_TETR_2"/>
    <property type="match status" value="1"/>
</dbReference>
<keyword evidence="2 4" id="KW-0238">DNA-binding</keyword>
<keyword evidence="1" id="KW-0805">Transcription regulation</keyword>
<protein>
    <submittedName>
        <fullName evidence="6">TetR/AcrR family transcriptional regulator</fullName>
    </submittedName>
</protein>